<evidence type="ECO:0000256" key="1">
    <source>
        <dbReference type="SAM" id="MobiDB-lite"/>
    </source>
</evidence>
<reference evidence="2" key="1">
    <citation type="submission" date="2022-09" db="EMBL/GenBank/DDBJ databases">
        <title>The genome sequence of Tsuneonella sp. YG55.</title>
        <authorList>
            <person name="Liu Y."/>
        </authorList>
    </citation>
    <scope>NUCLEOTIDE SEQUENCE</scope>
    <source>
        <strain evidence="2">YG55</strain>
    </source>
</reference>
<gene>
    <name evidence="2" type="ORF">N0B51_00040</name>
</gene>
<dbReference type="Proteomes" id="UP001142648">
    <property type="component" value="Unassembled WGS sequence"/>
</dbReference>
<feature type="region of interest" description="Disordered" evidence="1">
    <location>
        <begin position="150"/>
        <end position="170"/>
    </location>
</feature>
<evidence type="ECO:0000313" key="2">
    <source>
        <dbReference type="EMBL" id="MCT2557365.1"/>
    </source>
</evidence>
<protein>
    <submittedName>
        <fullName evidence="2">Uncharacterized protein</fullName>
    </submittedName>
</protein>
<accession>A0A9X2W007</accession>
<dbReference type="EMBL" id="JAOAMV010000001">
    <property type="protein sequence ID" value="MCT2557365.1"/>
    <property type="molecule type" value="Genomic_DNA"/>
</dbReference>
<dbReference type="RefSeq" id="WP_259960131.1">
    <property type="nucleotide sequence ID" value="NZ_JAOAMV010000001.1"/>
</dbReference>
<evidence type="ECO:0000313" key="3">
    <source>
        <dbReference type="Proteomes" id="UP001142648"/>
    </source>
</evidence>
<organism evidence="2 3">
    <name type="scientific">Tsuneonella litorea</name>
    <dbReference type="NCBI Taxonomy" id="2976475"/>
    <lineage>
        <taxon>Bacteria</taxon>
        <taxon>Pseudomonadati</taxon>
        <taxon>Pseudomonadota</taxon>
        <taxon>Alphaproteobacteria</taxon>
        <taxon>Sphingomonadales</taxon>
        <taxon>Erythrobacteraceae</taxon>
        <taxon>Tsuneonella</taxon>
    </lineage>
</organism>
<name>A0A9X2W007_9SPHN</name>
<sequence length="170" mass="19333">MQINLGYFVPLFVLASVTACESQTREAQTFEAEASEAETILLYCDADSDKPVTLTSDDDGAEFEATLSYRGFYRINLNDETLETRFAGNKDFSSLCTTDRPCKLISNRSEIRFENPGRRWGNKVIDETYVFERNTGYFYRISKVEGPDGEKTDFARGSCKPMKSTDQQLF</sequence>
<proteinExistence type="predicted"/>
<dbReference type="AlphaFoldDB" id="A0A9X2W007"/>
<comment type="caution">
    <text evidence="2">The sequence shown here is derived from an EMBL/GenBank/DDBJ whole genome shotgun (WGS) entry which is preliminary data.</text>
</comment>
<keyword evidence="3" id="KW-1185">Reference proteome</keyword>